<protein>
    <submittedName>
        <fullName evidence="1">Uncharacterized protein</fullName>
    </submittedName>
</protein>
<evidence type="ECO:0000313" key="2">
    <source>
        <dbReference type="EMBL" id="KAE9457752.1"/>
    </source>
</evidence>
<dbReference type="EMBL" id="QEFC01001462">
    <property type="protein sequence ID" value="KAE9457751.1"/>
    <property type="molecule type" value="Genomic_DNA"/>
</dbReference>
<reference evidence="1 3" key="1">
    <citation type="journal article" date="2019" name="Genome Biol. Evol.">
        <title>The Rhododendron genome and chromosomal organization provide insight into shared whole-genome duplications across the heath family (Ericaceae).</title>
        <authorList>
            <person name="Soza V.L."/>
            <person name="Lindsley D."/>
            <person name="Waalkes A."/>
            <person name="Ramage E."/>
            <person name="Patwardhan R.P."/>
            <person name="Burton J.N."/>
            <person name="Adey A."/>
            <person name="Kumar A."/>
            <person name="Qiu R."/>
            <person name="Shendure J."/>
            <person name="Hall B."/>
        </authorList>
    </citation>
    <scope>NUCLEOTIDE SEQUENCE [LARGE SCALE GENOMIC DNA]</scope>
    <source>
        <strain evidence="1">RSF 1966-606</strain>
    </source>
</reference>
<evidence type="ECO:0000313" key="3">
    <source>
        <dbReference type="Proteomes" id="UP000428333"/>
    </source>
</evidence>
<comment type="caution">
    <text evidence="1">The sequence shown here is derived from an EMBL/GenBank/DDBJ whole genome shotgun (WGS) entry which is preliminary data.</text>
</comment>
<proteinExistence type="predicted"/>
<dbReference type="InterPro" id="IPR022251">
    <property type="entry name" value="DUF3774_wound-induced"/>
</dbReference>
<keyword evidence="3" id="KW-1185">Reference proteome</keyword>
<name>A0A6A4LMW2_9ERIC</name>
<dbReference type="EMBL" id="QEFC01001462">
    <property type="protein sequence ID" value="KAE9457752.1"/>
    <property type="molecule type" value="Genomic_DNA"/>
</dbReference>
<dbReference type="OrthoDB" id="1923904at2759"/>
<dbReference type="PANTHER" id="PTHR33090">
    <property type="entry name" value="DUF3774 DOMAIN PROTEIN-RELATED"/>
    <property type="match status" value="1"/>
</dbReference>
<dbReference type="Proteomes" id="UP000428333">
    <property type="component" value="Linkage Group LG06"/>
</dbReference>
<feature type="non-terminal residue" evidence="1">
    <location>
        <position position="1"/>
    </location>
</feature>
<organism evidence="1 3">
    <name type="scientific">Rhododendron williamsianum</name>
    <dbReference type="NCBI Taxonomy" id="262921"/>
    <lineage>
        <taxon>Eukaryota</taxon>
        <taxon>Viridiplantae</taxon>
        <taxon>Streptophyta</taxon>
        <taxon>Embryophyta</taxon>
        <taxon>Tracheophyta</taxon>
        <taxon>Spermatophyta</taxon>
        <taxon>Magnoliopsida</taxon>
        <taxon>eudicotyledons</taxon>
        <taxon>Gunneridae</taxon>
        <taxon>Pentapetalae</taxon>
        <taxon>asterids</taxon>
        <taxon>Ericales</taxon>
        <taxon>Ericaceae</taxon>
        <taxon>Ericoideae</taxon>
        <taxon>Rhodoreae</taxon>
        <taxon>Rhododendron</taxon>
    </lineage>
</organism>
<sequence length="78" mass="8387">MAATVAVVNGHADQGCKLKSAIRSFHHSKQRISSSAAGSPADLRPLSCANGFVRGEERRNQADDSLRQVMYLSCWGPS</sequence>
<dbReference type="Pfam" id="PF12609">
    <property type="entry name" value="DUF3774"/>
    <property type="match status" value="1"/>
</dbReference>
<gene>
    <name evidence="1" type="ORF">C3L33_10346</name>
    <name evidence="2" type="ORF">C3L33_10347</name>
</gene>
<dbReference type="AlphaFoldDB" id="A0A6A4LMW2"/>
<evidence type="ECO:0000313" key="1">
    <source>
        <dbReference type="EMBL" id="KAE9457751.1"/>
    </source>
</evidence>
<accession>A0A6A4LMW2</accession>